<keyword evidence="4" id="KW-1185">Reference proteome</keyword>
<dbReference type="Gene3D" id="3.40.50.12780">
    <property type="entry name" value="N-terminal domain of ligase-like"/>
    <property type="match status" value="1"/>
</dbReference>
<protein>
    <submittedName>
        <fullName evidence="3">Putative acyl-CoA ligase</fullName>
    </submittedName>
</protein>
<dbReference type="SUPFAM" id="SSF56801">
    <property type="entry name" value="Acetyl-CoA synthetase-like"/>
    <property type="match status" value="1"/>
</dbReference>
<evidence type="ECO:0000313" key="3">
    <source>
        <dbReference type="EMBL" id="GAD47776.1"/>
    </source>
</evidence>
<dbReference type="InterPro" id="IPR045851">
    <property type="entry name" value="AMP-bd_C_sf"/>
</dbReference>
<evidence type="ECO:0000313" key="4">
    <source>
        <dbReference type="Proteomes" id="UP000016568"/>
    </source>
</evidence>
<dbReference type="AlphaFoldDB" id="U2Y417"/>
<dbReference type="PANTHER" id="PTHR43767:SF1">
    <property type="entry name" value="NONRIBOSOMAL PEPTIDE SYNTHASE PES1 (EUROFUNG)-RELATED"/>
    <property type="match status" value="1"/>
</dbReference>
<feature type="domain" description="AMP-binding enzyme C-terminal" evidence="2">
    <location>
        <begin position="438"/>
        <end position="516"/>
    </location>
</feature>
<accession>U2Y417</accession>
<reference evidence="3 4" key="1">
    <citation type="submission" date="2013-09" db="EMBL/GenBank/DDBJ databases">
        <title>Whole genome shotgun sequence of Novosphingobium tardaugens NBRC 16725.</title>
        <authorList>
            <person name="Isaki S."/>
            <person name="Hosoyama A."/>
            <person name="Tsuchikane K."/>
            <person name="Katsumata H."/>
            <person name="Ando Y."/>
            <person name="Yamazaki S."/>
            <person name="Fujita N."/>
        </authorList>
    </citation>
    <scope>NUCLEOTIDE SEQUENCE [LARGE SCALE GENOMIC DNA]</scope>
    <source>
        <strain evidence="3 4">NBRC 16725</strain>
    </source>
</reference>
<dbReference type="InterPro" id="IPR025110">
    <property type="entry name" value="AMP-bd_C"/>
</dbReference>
<dbReference type="Proteomes" id="UP000016568">
    <property type="component" value="Unassembled WGS sequence"/>
</dbReference>
<evidence type="ECO:0000259" key="2">
    <source>
        <dbReference type="Pfam" id="PF13193"/>
    </source>
</evidence>
<dbReference type="Pfam" id="PF00501">
    <property type="entry name" value="AMP-binding"/>
    <property type="match status" value="1"/>
</dbReference>
<dbReference type="PANTHER" id="PTHR43767">
    <property type="entry name" value="LONG-CHAIN-FATTY-ACID--COA LIGASE"/>
    <property type="match status" value="1"/>
</dbReference>
<dbReference type="GO" id="GO:0016878">
    <property type="term" value="F:acid-thiol ligase activity"/>
    <property type="evidence" value="ECO:0007669"/>
    <property type="project" value="UniProtKB-ARBA"/>
</dbReference>
<feature type="domain" description="AMP-dependent synthetase/ligase" evidence="1">
    <location>
        <begin position="23"/>
        <end position="375"/>
    </location>
</feature>
<gene>
    <name evidence="3" type="ORF">NT2_01_05500</name>
</gene>
<evidence type="ECO:0000259" key="1">
    <source>
        <dbReference type="Pfam" id="PF00501"/>
    </source>
</evidence>
<dbReference type="InterPro" id="IPR020845">
    <property type="entry name" value="AMP-binding_CS"/>
</dbReference>
<dbReference type="InterPro" id="IPR042099">
    <property type="entry name" value="ANL_N_sf"/>
</dbReference>
<keyword evidence="3" id="KW-0436">Ligase</keyword>
<dbReference type="Pfam" id="PF13193">
    <property type="entry name" value="AMP-binding_C"/>
    <property type="match status" value="1"/>
</dbReference>
<comment type="caution">
    <text evidence="3">The sequence shown here is derived from an EMBL/GenBank/DDBJ whole genome shotgun (WGS) entry which is preliminary data.</text>
</comment>
<dbReference type="KEGG" id="ntd:EGO55_14395"/>
<dbReference type="Gene3D" id="3.30.300.30">
    <property type="match status" value="1"/>
</dbReference>
<dbReference type="RefSeq" id="WP_021688683.1">
    <property type="nucleotide sequence ID" value="NZ_BASZ01000001.1"/>
</dbReference>
<dbReference type="OrthoDB" id="7315605at2"/>
<sequence>MHRPVDPPPHLHSAYQAFAETLARCPDADFLCIPARAERDYCPDGESFSYARMAGMAAEIRALLERSGFGHGHRIAVMLGNRPEHFQLFLAANAIGAMIVPLGFDQTADEIAHVLDDSAVDLILSVPSQRERTEDALGKIAGTPQHCDISALPDRFAPPRNPGLAATPGRATDALLLYTSGTTGLPKGCRVTNDYFLHGGQWYISRGGRMTVRNDRERIFNPFPMLHMNAGVLSLMAMILTGGCVISAERFHPASWWDDIAATRATIMHYMGVIPPILLAAEPNAAEKRHHLRFAFGAGVAPATHIAFEKRFGFPMVEVWGMTETGRTFTDHLEPRSIHTRAIGRPLPGLEARVVDSDDREVPRGTIGELTVRHTADDPRKGFFGGYLNRPDATEEAWRGGWFHTGDVVRQDEDGLLTFVDRTKNIIRRSGENISASEVEAALASHPDVVACAVLAVPDDLREEEVLACIVPTAGARQDATAAEALVRHCRERLSYFKVPGWLLFRETLPTTGTSKVQHRLIFAAGEDPRTVAGCHDLRPLKAALRKSGYADDAKGASV</sequence>
<dbReference type="eggNOG" id="COG0318">
    <property type="taxonomic scope" value="Bacteria"/>
</dbReference>
<dbReference type="PROSITE" id="PS00455">
    <property type="entry name" value="AMP_BINDING"/>
    <property type="match status" value="1"/>
</dbReference>
<name>U2Y417_9SPHN</name>
<proteinExistence type="predicted"/>
<dbReference type="InterPro" id="IPR000873">
    <property type="entry name" value="AMP-dep_synth/lig_dom"/>
</dbReference>
<dbReference type="EMBL" id="BASZ01000001">
    <property type="protein sequence ID" value="GAD47776.1"/>
    <property type="molecule type" value="Genomic_DNA"/>
</dbReference>
<organism evidence="3 4">
    <name type="scientific">Caenibius tardaugens NBRC 16725</name>
    <dbReference type="NCBI Taxonomy" id="1219035"/>
    <lineage>
        <taxon>Bacteria</taxon>
        <taxon>Pseudomonadati</taxon>
        <taxon>Pseudomonadota</taxon>
        <taxon>Alphaproteobacteria</taxon>
        <taxon>Sphingomonadales</taxon>
        <taxon>Erythrobacteraceae</taxon>
        <taxon>Caenibius</taxon>
    </lineage>
</organism>
<dbReference type="InterPro" id="IPR050237">
    <property type="entry name" value="ATP-dep_AMP-bd_enzyme"/>
</dbReference>